<evidence type="ECO:0000313" key="19">
    <source>
        <dbReference type="Proteomes" id="UP000637423"/>
    </source>
</evidence>
<evidence type="ECO:0000256" key="4">
    <source>
        <dbReference type="ARBA" id="ARBA00022679"/>
    </source>
</evidence>
<dbReference type="SFLD" id="SFLDS00029">
    <property type="entry name" value="Radical_SAM"/>
    <property type="match status" value="1"/>
</dbReference>
<dbReference type="HAMAP" id="MF_01864">
    <property type="entry name" value="tRNA_metthiotr_MiaB"/>
    <property type="match status" value="1"/>
</dbReference>
<reference evidence="18" key="2">
    <citation type="submission" date="2020-09" db="EMBL/GenBank/DDBJ databases">
        <authorList>
            <person name="Sun Q."/>
            <person name="Zhou Y."/>
        </authorList>
    </citation>
    <scope>NUCLEOTIDE SEQUENCE</scope>
    <source>
        <strain evidence="18">CGMCC 1.10998</strain>
    </source>
</reference>
<keyword evidence="5 14" id="KW-0949">S-adenosyl-L-methionine</keyword>
<dbReference type="NCBIfam" id="TIGR00089">
    <property type="entry name" value="MiaB/RimO family radical SAM methylthiotransferase"/>
    <property type="match status" value="1"/>
</dbReference>
<comment type="similarity">
    <text evidence="14">Belongs to the methylthiotransferase family. MiaB subfamily.</text>
</comment>
<feature type="binding site" evidence="14">
    <location>
        <position position="12"/>
    </location>
    <ligand>
        <name>[4Fe-4S] cluster</name>
        <dbReference type="ChEBI" id="CHEBI:49883"/>
        <label>1</label>
    </ligand>
</feature>
<dbReference type="GO" id="GO:0005829">
    <property type="term" value="C:cytosol"/>
    <property type="evidence" value="ECO:0007669"/>
    <property type="project" value="TreeGrafter"/>
</dbReference>
<keyword evidence="2 14" id="KW-0004">4Fe-4S</keyword>
<dbReference type="EMBL" id="BMED01000003">
    <property type="protein sequence ID" value="GGC84067.1"/>
    <property type="molecule type" value="Genomic_DNA"/>
</dbReference>
<dbReference type="SMART" id="SM00729">
    <property type="entry name" value="Elp3"/>
    <property type="match status" value="1"/>
</dbReference>
<dbReference type="InterPro" id="IPR006638">
    <property type="entry name" value="Elp3/MiaA/NifB-like_rSAM"/>
</dbReference>
<dbReference type="InterPro" id="IPR005839">
    <property type="entry name" value="Methylthiotransferase"/>
</dbReference>
<dbReference type="InterPro" id="IPR038135">
    <property type="entry name" value="Methylthiotransferase_N_sf"/>
</dbReference>
<evidence type="ECO:0000256" key="12">
    <source>
        <dbReference type="ARBA" id="ARBA00052380"/>
    </source>
</evidence>
<dbReference type="SFLD" id="SFLDG01082">
    <property type="entry name" value="B12-binding_domain_containing"/>
    <property type="match status" value="1"/>
</dbReference>
<dbReference type="Pfam" id="PF01938">
    <property type="entry name" value="TRAM"/>
    <property type="match status" value="1"/>
</dbReference>
<evidence type="ECO:0000259" key="17">
    <source>
        <dbReference type="PROSITE" id="PS51918"/>
    </source>
</evidence>
<dbReference type="PANTHER" id="PTHR43020:SF2">
    <property type="entry name" value="MITOCHONDRIAL TRNA METHYLTHIOTRANSFERASE CDK5RAP1"/>
    <property type="match status" value="1"/>
</dbReference>
<dbReference type="InterPro" id="IPR007197">
    <property type="entry name" value="rSAM"/>
</dbReference>
<dbReference type="EC" id="2.8.4.3" evidence="10 14"/>
<dbReference type="RefSeq" id="WP_188567307.1">
    <property type="nucleotide sequence ID" value="NZ_BMED01000003.1"/>
</dbReference>
<feature type="binding site" evidence="14">
    <location>
        <position position="164"/>
    </location>
    <ligand>
        <name>[4Fe-4S] cluster</name>
        <dbReference type="ChEBI" id="CHEBI:49883"/>
        <label>2</label>
        <note>4Fe-4S-S-AdoMet</note>
    </ligand>
</feature>
<evidence type="ECO:0000313" key="18">
    <source>
        <dbReference type="EMBL" id="GGC84067.1"/>
    </source>
</evidence>
<comment type="cofactor">
    <cofactor evidence="14">
        <name>[4Fe-4S] cluster</name>
        <dbReference type="ChEBI" id="CHEBI:49883"/>
    </cofactor>
    <text evidence="14">Binds 2 [4Fe-4S] clusters. One cluster is coordinated with 3 cysteines and an exchangeable S-adenosyl-L-methionine.</text>
</comment>
<keyword evidence="8 14" id="KW-0408">Iron</keyword>
<comment type="catalytic activity">
    <reaction evidence="12">
        <text>2-thio-N(6)-dimethylallyladenosine(37) in tRNA + S-adenosyl-L-methionine = 2-methylsulfanyl-N(6)-dimethylallyladenosine(37) in tRNA + S-adenosyl-L-homocysteine + H(+)</text>
        <dbReference type="Rhea" id="RHEA:37063"/>
        <dbReference type="Rhea" id="RHEA-COMP:10376"/>
        <dbReference type="Rhea" id="RHEA-COMP:10377"/>
        <dbReference type="ChEBI" id="CHEBI:15378"/>
        <dbReference type="ChEBI" id="CHEBI:57856"/>
        <dbReference type="ChEBI" id="CHEBI:59789"/>
        <dbReference type="ChEBI" id="CHEBI:74416"/>
        <dbReference type="ChEBI" id="CHEBI:74417"/>
    </reaction>
    <physiologicalReaction direction="left-to-right" evidence="12">
        <dbReference type="Rhea" id="RHEA:37064"/>
    </physiologicalReaction>
</comment>
<dbReference type="PROSITE" id="PS50926">
    <property type="entry name" value="TRAM"/>
    <property type="match status" value="1"/>
</dbReference>
<accession>A0A916UTD6</accession>
<feature type="binding site" evidence="14">
    <location>
        <position position="157"/>
    </location>
    <ligand>
        <name>[4Fe-4S] cluster</name>
        <dbReference type="ChEBI" id="CHEBI:49883"/>
        <label>2</label>
        <note>4Fe-4S-S-AdoMet</note>
    </ligand>
</feature>
<dbReference type="SFLD" id="SFLDF00273">
    <property type="entry name" value="(dimethylallyl)adenosine_tRNA"/>
    <property type="match status" value="1"/>
</dbReference>
<dbReference type="InterPro" id="IPR023404">
    <property type="entry name" value="rSAM_horseshoe"/>
</dbReference>
<evidence type="ECO:0000256" key="5">
    <source>
        <dbReference type="ARBA" id="ARBA00022691"/>
    </source>
</evidence>
<dbReference type="InterPro" id="IPR002792">
    <property type="entry name" value="TRAM_dom"/>
</dbReference>
<keyword evidence="6 14" id="KW-0819">tRNA processing</keyword>
<dbReference type="SFLD" id="SFLDG01061">
    <property type="entry name" value="methylthiotransferase"/>
    <property type="match status" value="1"/>
</dbReference>
<dbReference type="GO" id="GO:0046872">
    <property type="term" value="F:metal ion binding"/>
    <property type="evidence" value="ECO:0007669"/>
    <property type="project" value="UniProtKB-KW"/>
</dbReference>
<evidence type="ECO:0000256" key="13">
    <source>
        <dbReference type="ARBA" id="ARBA00052587"/>
    </source>
</evidence>
<keyword evidence="19" id="KW-1185">Reference proteome</keyword>
<dbReference type="InterPro" id="IPR058240">
    <property type="entry name" value="rSAM_sf"/>
</dbReference>
<comment type="subunit">
    <text evidence="14">Monomer.</text>
</comment>
<dbReference type="InterPro" id="IPR013848">
    <property type="entry name" value="Methylthiotransferase_N"/>
</dbReference>
<evidence type="ECO:0000256" key="9">
    <source>
        <dbReference type="ARBA" id="ARBA00023014"/>
    </source>
</evidence>
<feature type="domain" description="MTTase N-terminal" evidence="16">
    <location>
        <begin position="3"/>
        <end position="120"/>
    </location>
</feature>
<dbReference type="Gene3D" id="3.40.50.12160">
    <property type="entry name" value="Methylthiotransferase, N-terminal domain"/>
    <property type="match status" value="1"/>
</dbReference>
<evidence type="ECO:0000256" key="2">
    <source>
        <dbReference type="ARBA" id="ARBA00022485"/>
    </source>
</evidence>
<comment type="catalytic activity">
    <reaction evidence="11">
        <text>N(6)-dimethylallyladenosine(37) in tRNA + (sulfur carrier)-SH + AH2 + S-adenosyl-L-methionine = 2-thio-N(6)-dimethylallyladenosine(37) in tRNA + (sulfur carrier)-H + 5'-deoxyadenosine + L-methionine + A + H(+)</text>
        <dbReference type="Rhea" id="RHEA:36339"/>
        <dbReference type="Rhea" id="RHEA-COMP:10375"/>
        <dbReference type="Rhea" id="RHEA-COMP:10377"/>
        <dbReference type="Rhea" id="RHEA-COMP:14737"/>
        <dbReference type="Rhea" id="RHEA-COMP:14739"/>
        <dbReference type="ChEBI" id="CHEBI:13193"/>
        <dbReference type="ChEBI" id="CHEBI:15378"/>
        <dbReference type="ChEBI" id="CHEBI:17319"/>
        <dbReference type="ChEBI" id="CHEBI:17499"/>
        <dbReference type="ChEBI" id="CHEBI:29917"/>
        <dbReference type="ChEBI" id="CHEBI:57844"/>
        <dbReference type="ChEBI" id="CHEBI:59789"/>
        <dbReference type="ChEBI" id="CHEBI:64428"/>
        <dbReference type="ChEBI" id="CHEBI:74415"/>
        <dbReference type="ChEBI" id="CHEBI:74416"/>
    </reaction>
    <physiologicalReaction direction="left-to-right" evidence="11">
        <dbReference type="Rhea" id="RHEA:36340"/>
    </physiologicalReaction>
</comment>
<evidence type="ECO:0000256" key="1">
    <source>
        <dbReference type="ARBA" id="ARBA00003234"/>
    </source>
</evidence>
<feature type="domain" description="Radical SAM core" evidence="17">
    <location>
        <begin position="143"/>
        <end position="375"/>
    </location>
</feature>
<dbReference type="PANTHER" id="PTHR43020">
    <property type="entry name" value="CDK5 REGULATORY SUBUNIT-ASSOCIATED PROTEIN 1"/>
    <property type="match status" value="1"/>
</dbReference>
<dbReference type="FunFam" id="3.80.30.20:FF:000001">
    <property type="entry name" value="tRNA-2-methylthio-N(6)-dimethylallyladenosine synthase 2"/>
    <property type="match status" value="1"/>
</dbReference>
<keyword evidence="4 14" id="KW-0808">Transferase</keyword>
<evidence type="ECO:0000256" key="6">
    <source>
        <dbReference type="ARBA" id="ARBA00022694"/>
    </source>
</evidence>
<dbReference type="Proteomes" id="UP000637423">
    <property type="component" value="Unassembled WGS sequence"/>
</dbReference>
<reference evidence="18" key="1">
    <citation type="journal article" date="2014" name="Int. J. Syst. Evol. Microbiol.">
        <title>Complete genome sequence of Corynebacterium casei LMG S-19264T (=DSM 44701T), isolated from a smear-ripened cheese.</title>
        <authorList>
            <consortium name="US DOE Joint Genome Institute (JGI-PGF)"/>
            <person name="Walter F."/>
            <person name="Albersmeier A."/>
            <person name="Kalinowski J."/>
            <person name="Ruckert C."/>
        </authorList>
    </citation>
    <scope>NUCLEOTIDE SEQUENCE</scope>
    <source>
        <strain evidence="18">CGMCC 1.10998</strain>
    </source>
</reference>
<name>A0A916UTD6_9BURK</name>
<evidence type="ECO:0000259" key="15">
    <source>
        <dbReference type="PROSITE" id="PS50926"/>
    </source>
</evidence>
<evidence type="ECO:0000256" key="14">
    <source>
        <dbReference type="HAMAP-Rule" id="MF_01864"/>
    </source>
</evidence>
<comment type="subcellular location">
    <subcellularLocation>
        <location evidence="14">Cytoplasm</location>
    </subcellularLocation>
</comment>
<feature type="binding site" evidence="14">
    <location>
        <position position="49"/>
    </location>
    <ligand>
        <name>[4Fe-4S] cluster</name>
        <dbReference type="ChEBI" id="CHEBI:49883"/>
        <label>1</label>
    </ligand>
</feature>
<evidence type="ECO:0000256" key="11">
    <source>
        <dbReference type="ARBA" id="ARBA00050926"/>
    </source>
</evidence>
<feature type="binding site" evidence="14">
    <location>
        <position position="161"/>
    </location>
    <ligand>
        <name>[4Fe-4S] cluster</name>
        <dbReference type="ChEBI" id="CHEBI:49883"/>
        <label>2</label>
        <note>4Fe-4S-S-AdoMet</note>
    </ligand>
</feature>
<dbReference type="PROSITE" id="PS51918">
    <property type="entry name" value="RADICAL_SAM"/>
    <property type="match status" value="1"/>
</dbReference>
<evidence type="ECO:0000256" key="8">
    <source>
        <dbReference type="ARBA" id="ARBA00023004"/>
    </source>
</evidence>
<keyword evidence="9 14" id="KW-0411">Iron-sulfur</keyword>
<evidence type="ECO:0000259" key="16">
    <source>
        <dbReference type="PROSITE" id="PS51449"/>
    </source>
</evidence>
<dbReference type="Pfam" id="PF04055">
    <property type="entry name" value="Radical_SAM"/>
    <property type="match status" value="1"/>
</dbReference>
<dbReference type="PROSITE" id="PS51449">
    <property type="entry name" value="MTTASE_N"/>
    <property type="match status" value="1"/>
</dbReference>
<evidence type="ECO:0000256" key="7">
    <source>
        <dbReference type="ARBA" id="ARBA00022723"/>
    </source>
</evidence>
<gene>
    <name evidence="14 18" type="primary">miaB</name>
    <name evidence="18" type="ORF">GCM10011396_34300</name>
</gene>
<evidence type="ECO:0000256" key="10">
    <source>
        <dbReference type="ARBA" id="ARBA00033765"/>
    </source>
</evidence>
<evidence type="ECO:0000256" key="3">
    <source>
        <dbReference type="ARBA" id="ARBA00022490"/>
    </source>
</evidence>
<keyword evidence="3 14" id="KW-0963">Cytoplasm</keyword>
<sequence length="449" mass="50037">MQKKIYIKTFGCQMNEYDSDKMADVLNASDGMIKTDRPEDADVILLNTCSVREKAQEKVFSDLGRLRELKLKKPDLVIGVGGCVASQEGDAIVKRAPYVDVVFGPQTLHRLPQLLDARRDTGRSQVDISFPEIEKFDHLPPAKVEGSSAFVSIMEGCSKYCSYCVVPYTRGEEVSRRFEDVLAEVAGLAEQGIKEISLLGQNVNAYRGQMADGEIADFALLIEYIAEFPQIERIRFVTSHPKEFTQRLIDTYAKVPKLVNHLYLPAQHGSDRILSAMKRGYTAIEYKSVLRRLRQVRPDMSVSSDFIVGFPGETEEDFNALMKLIDDIGFDNSFSFIFSPRPGTPAANLQDDTPHAVKLRRLQQLQAVIDGNTKKYSNAMIGTVQRILVEGPSVKDPNELQGRTENNRVVNFAGPASLVGQLVDTRITESYNYSLRGELLPSGVEQAAA</sequence>
<proteinExistence type="inferred from homology"/>
<keyword evidence="7 14" id="KW-0479">Metal-binding</keyword>
<dbReference type="PROSITE" id="PS01278">
    <property type="entry name" value="MTTASE_RADICAL"/>
    <property type="match status" value="1"/>
</dbReference>
<feature type="domain" description="TRAM" evidence="15">
    <location>
        <begin position="378"/>
        <end position="441"/>
    </location>
</feature>
<dbReference type="Pfam" id="PF00919">
    <property type="entry name" value="UPF0004"/>
    <property type="match status" value="1"/>
</dbReference>
<dbReference type="InterPro" id="IPR020612">
    <property type="entry name" value="Methylthiotransferase_CS"/>
</dbReference>
<dbReference type="InterPro" id="IPR006463">
    <property type="entry name" value="MiaB_methiolase"/>
</dbReference>
<dbReference type="SUPFAM" id="SSF102114">
    <property type="entry name" value="Radical SAM enzymes"/>
    <property type="match status" value="1"/>
</dbReference>
<comment type="catalytic activity">
    <reaction evidence="13">
        <text>N(6)-dimethylallyladenosine(37) in tRNA + (sulfur carrier)-SH + AH2 + 2 S-adenosyl-L-methionine = 2-methylsulfanyl-N(6)-dimethylallyladenosine(37) in tRNA + (sulfur carrier)-H + 5'-deoxyadenosine + L-methionine + A + S-adenosyl-L-homocysteine + 2 H(+)</text>
        <dbReference type="Rhea" id="RHEA:37067"/>
        <dbReference type="Rhea" id="RHEA-COMP:10375"/>
        <dbReference type="Rhea" id="RHEA-COMP:10376"/>
        <dbReference type="Rhea" id="RHEA-COMP:14737"/>
        <dbReference type="Rhea" id="RHEA-COMP:14739"/>
        <dbReference type="ChEBI" id="CHEBI:13193"/>
        <dbReference type="ChEBI" id="CHEBI:15378"/>
        <dbReference type="ChEBI" id="CHEBI:17319"/>
        <dbReference type="ChEBI" id="CHEBI:17499"/>
        <dbReference type="ChEBI" id="CHEBI:29917"/>
        <dbReference type="ChEBI" id="CHEBI:57844"/>
        <dbReference type="ChEBI" id="CHEBI:57856"/>
        <dbReference type="ChEBI" id="CHEBI:59789"/>
        <dbReference type="ChEBI" id="CHEBI:64428"/>
        <dbReference type="ChEBI" id="CHEBI:74415"/>
        <dbReference type="ChEBI" id="CHEBI:74417"/>
        <dbReference type="EC" id="2.8.4.3"/>
    </reaction>
    <physiologicalReaction direction="left-to-right" evidence="13">
        <dbReference type="Rhea" id="RHEA:37068"/>
    </physiologicalReaction>
</comment>
<organism evidence="18 19">
    <name type="scientific">Undibacterium terreum</name>
    <dbReference type="NCBI Taxonomy" id="1224302"/>
    <lineage>
        <taxon>Bacteria</taxon>
        <taxon>Pseudomonadati</taxon>
        <taxon>Pseudomonadota</taxon>
        <taxon>Betaproteobacteria</taxon>
        <taxon>Burkholderiales</taxon>
        <taxon>Oxalobacteraceae</taxon>
        <taxon>Undibacterium</taxon>
    </lineage>
</organism>
<dbReference type="GO" id="GO:0051539">
    <property type="term" value="F:4 iron, 4 sulfur cluster binding"/>
    <property type="evidence" value="ECO:0007669"/>
    <property type="project" value="UniProtKB-UniRule"/>
</dbReference>
<dbReference type="AlphaFoldDB" id="A0A916UTD6"/>
<dbReference type="Gene3D" id="3.80.30.20">
    <property type="entry name" value="tm_1862 like domain"/>
    <property type="match status" value="1"/>
</dbReference>
<dbReference type="FunFam" id="3.40.50.12160:FF:000001">
    <property type="entry name" value="tRNA-2-methylthio-N(6)-dimethylallyladenosine synthase"/>
    <property type="match status" value="1"/>
</dbReference>
<comment type="function">
    <text evidence="1 14">Catalyzes the methylthiolation of N6-(dimethylallyl)adenosine (i(6)A), leading to the formation of 2-methylthio-N6-(dimethylallyl)adenosine (ms(2)i(6)A) at position 37 in tRNAs that read codons beginning with uridine.</text>
</comment>
<dbReference type="GO" id="GO:0035597">
    <property type="term" value="F:tRNA-2-methylthio-N(6)-dimethylallyladenosine(37) synthase activity"/>
    <property type="evidence" value="ECO:0007669"/>
    <property type="project" value="UniProtKB-EC"/>
</dbReference>
<dbReference type="NCBIfam" id="TIGR01574">
    <property type="entry name" value="miaB-methiolase"/>
    <property type="match status" value="1"/>
</dbReference>
<comment type="caution">
    <text evidence="18">The sequence shown here is derived from an EMBL/GenBank/DDBJ whole genome shotgun (WGS) entry which is preliminary data.</text>
</comment>
<feature type="binding site" evidence="14">
    <location>
        <position position="83"/>
    </location>
    <ligand>
        <name>[4Fe-4S] cluster</name>
        <dbReference type="ChEBI" id="CHEBI:49883"/>
        <label>1</label>
    </ligand>
</feature>
<protein>
    <recommendedName>
        <fullName evidence="10 14">tRNA-2-methylthio-N(6)-dimethylallyladenosine synthase</fullName>
        <ecNumber evidence="10 14">2.8.4.3</ecNumber>
    </recommendedName>
    <alternativeName>
        <fullName evidence="14">(Dimethylallyl)adenosine tRNA methylthiotransferase MiaB</fullName>
    </alternativeName>
    <alternativeName>
        <fullName evidence="14">tRNA-i(6)A37 methylthiotransferase</fullName>
    </alternativeName>
</protein>
<dbReference type="CDD" id="cd01335">
    <property type="entry name" value="Radical_SAM"/>
    <property type="match status" value="1"/>
</dbReference>